<comment type="caution">
    <text evidence="1">The sequence shown here is derived from an EMBL/GenBank/DDBJ whole genome shotgun (WGS) entry which is preliminary data.</text>
</comment>
<evidence type="ECO:0000313" key="2">
    <source>
        <dbReference type="Proteomes" id="UP000193642"/>
    </source>
</evidence>
<proteinExistence type="predicted"/>
<dbReference type="AlphaFoldDB" id="A0A1Y2BVD1"/>
<reference evidence="1 2" key="1">
    <citation type="submission" date="2016-07" db="EMBL/GenBank/DDBJ databases">
        <title>Pervasive Adenine N6-methylation of Active Genes in Fungi.</title>
        <authorList>
            <consortium name="DOE Joint Genome Institute"/>
            <person name="Mondo S.J."/>
            <person name="Dannebaum R.O."/>
            <person name="Kuo R.C."/>
            <person name="Labutti K."/>
            <person name="Haridas S."/>
            <person name="Kuo A."/>
            <person name="Salamov A."/>
            <person name="Ahrendt S.R."/>
            <person name="Lipzen A."/>
            <person name="Sullivan W."/>
            <person name="Andreopoulos W.B."/>
            <person name="Clum A."/>
            <person name="Lindquist E."/>
            <person name="Daum C."/>
            <person name="Ramamoorthy G.K."/>
            <person name="Gryganskyi A."/>
            <person name="Culley D."/>
            <person name="Magnuson J.K."/>
            <person name="James T.Y."/>
            <person name="O'Malley M.A."/>
            <person name="Stajich J.E."/>
            <person name="Spatafora J.W."/>
            <person name="Visel A."/>
            <person name="Grigoriev I.V."/>
        </authorList>
    </citation>
    <scope>NUCLEOTIDE SEQUENCE [LARGE SCALE GENOMIC DNA]</scope>
    <source>
        <strain evidence="1 2">JEL800</strain>
    </source>
</reference>
<evidence type="ECO:0000313" key="1">
    <source>
        <dbReference type="EMBL" id="ORY38706.1"/>
    </source>
</evidence>
<dbReference type="EMBL" id="MCGO01000043">
    <property type="protein sequence ID" value="ORY38706.1"/>
    <property type="molecule type" value="Genomic_DNA"/>
</dbReference>
<dbReference type="Proteomes" id="UP000193642">
    <property type="component" value="Unassembled WGS sequence"/>
</dbReference>
<organism evidence="1 2">
    <name type="scientific">Rhizoclosmatium globosum</name>
    <dbReference type="NCBI Taxonomy" id="329046"/>
    <lineage>
        <taxon>Eukaryota</taxon>
        <taxon>Fungi</taxon>
        <taxon>Fungi incertae sedis</taxon>
        <taxon>Chytridiomycota</taxon>
        <taxon>Chytridiomycota incertae sedis</taxon>
        <taxon>Chytridiomycetes</taxon>
        <taxon>Chytridiales</taxon>
        <taxon>Chytriomycetaceae</taxon>
        <taxon>Rhizoclosmatium</taxon>
    </lineage>
</organism>
<gene>
    <name evidence="1" type="ORF">BCR33DRAFT_788907</name>
</gene>
<name>A0A1Y2BVD1_9FUNG</name>
<keyword evidence="2" id="KW-1185">Reference proteome</keyword>
<sequence>MHSPGKMRYDDTSRVESVFDEHLQLLRFTMYSQPSSPPPGYYPPNTPTSFQQVSPLLKWHSEHPPLPPDFQPSFPEAHMSMDTLEADGKLRCSLDITCPRCANETAHDASNYVSNDWSQIVAVPKTHHQLLENGKQY</sequence>
<accession>A0A1Y2BVD1</accession>
<protein>
    <submittedName>
        <fullName evidence="1">Uncharacterized protein</fullName>
    </submittedName>
</protein>